<gene>
    <name evidence="2" type="ORF">PSP31121_05110</name>
</gene>
<evidence type="ECO:0000259" key="1">
    <source>
        <dbReference type="Pfam" id="PF04448"/>
    </source>
</evidence>
<sequence>MTYMDPRPEGLNTEKAPESIVETLKMPDNKTVTFDASQYQLVPKVPTNDMVWKAQEDAPKFQHGDPWYEPEEVGEDQVREVYAAMLAAAPTPAAQSAGQEAVGWRSVDDGLPEPEIDVLIRKKFGSAIYHDIAGLFGGVWKSQVSQDDCKFHVTHWMPLPPLYAAPVNGGERKATPLDNIAGTVQYEQKHAALRDADAQQVSGLPITGLADWLRQQANRHQTSICCGDPVVKAEIKTLRAWADAVAALTSPAKVGGDEREAFEKWAGERGYNLEKFGIFYARNDTQALWQGWQARAALSADGGEDKRDAERYRWLRGEGFERPAQLWVTVLYEGRPIVHSDLDAAIDAAIATNQARKGE</sequence>
<dbReference type="AlphaFoldDB" id="A0A5E5BJ91"/>
<evidence type="ECO:0000313" key="3">
    <source>
        <dbReference type="Proteomes" id="UP000335538"/>
    </source>
</evidence>
<evidence type="ECO:0000313" key="2">
    <source>
        <dbReference type="EMBL" id="VVE85162.1"/>
    </source>
</evidence>
<feature type="domain" description="DUF551" evidence="1">
    <location>
        <begin position="103"/>
        <end position="160"/>
    </location>
</feature>
<name>A0A5E5BJ91_9BURK</name>
<organism evidence="2 3">
    <name type="scientific">Pandoraea sputorum</name>
    <dbReference type="NCBI Taxonomy" id="93222"/>
    <lineage>
        <taxon>Bacteria</taxon>
        <taxon>Pseudomonadati</taxon>
        <taxon>Pseudomonadota</taxon>
        <taxon>Betaproteobacteria</taxon>
        <taxon>Burkholderiales</taxon>
        <taxon>Burkholderiaceae</taxon>
        <taxon>Pandoraea</taxon>
    </lineage>
</organism>
<dbReference type="Proteomes" id="UP000335538">
    <property type="component" value="Unassembled WGS sequence"/>
</dbReference>
<dbReference type="Pfam" id="PF26207">
    <property type="entry name" value="Phage_phiTE_015"/>
    <property type="match status" value="1"/>
</dbReference>
<dbReference type="EMBL" id="CABPSR010000024">
    <property type="protein sequence ID" value="VVE85162.1"/>
    <property type="molecule type" value="Genomic_DNA"/>
</dbReference>
<accession>A0A5E5BJ91</accession>
<protein>
    <recommendedName>
        <fullName evidence="1">DUF551 domain-containing protein</fullName>
    </recommendedName>
</protein>
<reference evidence="2 3" key="1">
    <citation type="submission" date="2019-08" db="EMBL/GenBank/DDBJ databases">
        <authorList>
            <person name="Peeters C."/>
        </authorList>
    </citation>
    <scope>NUCLEOTIDE SEQUENCE [LARGE SCALE GENOMIC DNA]</scope>
    <source>
        <strain evidence="2 3">LMG 31121</strain>
    </source>
</reference>
<dbReference type="Pfam" id="PF04448">
    <property type="entry name" value="DUF551"/>
    <property type="match status" value="1"/>
</dbReference>
<dbReference type="RefSeq" id="WP_150811256.1">
    <property type="nucleotide sequence ID" value="NZ_CABPSR010000024.1"/>
</dbReference>
<dbReference type="InterPro" id="IPR058601">
    <property type="entry name" value="Phage_phiTE_015-like"/>
</dbReference>
<dbReference type="InterPro" id="IPR007539">
    <property type="entry name" value="DUF551"/>
</dbReference>
<proteinExistence type="predicted"/>